<dbReference type="AlphaFoldDB" id="A0A9C6TUF5"/>
<organism evidence="2 3">
    <name type="scientific">Frankliniella occidentalis</name>
    <name type="common">Western flower thrips</name>
    <name type="synonym">Euthrips occidentalis</name>
    <dbReference type="NCBI Taxonomy" id="133901"/>
    <lineage>
        <taxon>Eukaryota</taxon>
        <taxon>Metazoa</taxon>
        <taxon>Ecdysozoa</taxon>
        <taxon>Arthropoda</taxon>
        <taxon>Hexapoda</taxon>
        <taxon>Insecta</taxon>
        <taxon>Pterygota</taxon>
        <taxon>Neoptera</taxon>
        <taxon>Paraneoptera</taxon>
        <taxon>Thysanoptera</taxon>
        <taxon>Terebrantia</taxon>
        <taxon>Thripoidea</taxon>
        <taxon>Thripidae</taxon>
        <taxon>Frankliniella</taxon>
    </lineage>
</organism>
<protein>
    <submittedName>
        <fullName evidence="3">Uncharacterized protein LOC113210448</fullName>
    </submittedName>
</protein>
<sequence length="650" mass="72784">MFLCYLQALDASTSSRQTQSPALHNSSSAPGQHQPQDFPPSHSNPVLHHGSSPAHSFSFSSCSTPTRDESTEVHQPSTIADTLMEPLPDPNQGIGFNQRATEDEGSLCLPPTFRKSKIIRSNLPPSSSPIFQSVPTATNSKGKNVSRRGGGSQLLSNTAPISQQQSSCASQQQSSSNSVSQQQPTFTSASQQPTSSAMRSGAACSSTTMNSSSAPLDLNALNSDERVNNLIQTAAKNLKCEFNLMNILRANRNGNLIATTLERDGFLDDKPRKAMANILVHHIQKSNLEANPVLMREEMAILIVLQFPKMRKKLLKRMDMPWHHWFNANTNTGFLENANVGIQRSDKKLTGVGKRRSNKIPGTPRKLIELPVNKHQNNDLEDPDPPEFVRNVMEARNLMPTFAEKANIMSLMRETFERRRQELEFKEVSPDFTLDRYPHFLSYGGEVIEQEFSLIHPKSSKLFLRTFSLDFVPHILKIARQTPDKFGELIDYFSDELLNALLILSKLLPCPRRTYAHEAKQNLYPDTKDLIHIIPVGSDPSYEAAKRREAARCQVQPHLMIVGHQRAIGKIFLVTGNGDCMELPRQASPTNAIDLLFKTYFALYLHFPLGWKNVLRFLQVHVYQIPLDNPRESCFESVMMSIRNASSAEA</sequence>
<evidence type="ECO:0000256" key="1">
    <source>
        <dbReference type="SAM" id="MobiDB-lite"/>
    </source>
</evidence>
<dbReference type="GeneID" id="113210448"/>
<keyword evidence="2" id="KW-1185">Reference proteome</keyword>
<dbReference type="Proteomes" id="UP000504606">
    <property type="component" value="Unplaced"/>
</dbReference>
<dbReference type="KEGG" id="foc:113210448"/>
<evidence type="ECO:0000313" key="3">
    <source>
        <dbReference type="RefSeq" id="XP_052122535.1"/>
    </source>
</evidence>
<gene>
    <name evidence="3" type="primary">LOC113210448</name>
</gene>
<dbReference type="PANTHER" id="PTHR31025">
    <property type="entry name" value="SI:CH211-196P9.1-RELATED"/>
    <property type="match status" value="1"/>
</dbReference>
<feature type="compositionally biased region" description="Low complexity" evidence="1">
    <location>
        <begin position="162"/>
        <end position="183"/>
    </location>
</feature>
<dbReference type="OrthoDB" id="8193468at2759"/>
<name>A0A9C6TUF5_FRAOC</name>
<proteinExistence type="predicted"/>
<dbReference type="RefSeq" id="XP_052122535.1">
    <property type="nucleotide sequence ID" value="XM_052266575.1"/>
</dbReference>
<evidence type="ECO:0000313" key="2">
    <source>
        <dbReference type="Proteomes" id="UP000504606"/>
    </source>
</evidence>
<feature type="compositionally biased region" description="Polar residues" evidence="1">
    <location>
        <begin position="123"/>
        <end position="143"/>
    </location>
</feature>
<feature type="compositionally biased region" description="Polar residues" evidence="1">
    <location>
        <begin position="184"/>
        <end position="214"/>
    </location>
</feature>
<accession>A0A9C6TUF5</accession>
<feature type="region of interest" description="Disordered" evidence="1">
    <location>
        <begin position="13"/>
        <end position="217"/>
    </location>
</feature>
<feature type="compositionally biased region" description="Low complexity" evidence="1">
    <location>
        <begin position="48"/>
        <end position="63"/>
    </location>
</feature>
<reference evidence="3" key="1">
    <citation type="submission" date="2025-08" db="UniProtKB">
        <authorList>
            <consortium name="RefSeq"/>
        </authorList>
    </citation>
    <scope>IDENTIFICATION</scope>
    <source>
        <tissue evidence="3">Whole organism</tissue>
    </source>
</reference>
<dbReference type="PANTHER" id="PTHR31025:SF9">
    <property type="entry name" value="SI:DKEY-286J15.1"/>
    <property type="match status" value="1"/>
</dbReference>
<feature type="compositionally biased region" description="Polar residues" evidence="1">
    <location>
        <begin position="13"/>
        <end position="35"/>
    </location>
</feature>